<gene>
    <name evidence="1" type="ORF">DUNSADRAFT_6439</name>
</gene>
<sequence>MHAIKDLGRTCFSNHLAHFLYARQAFPLLLPHFYWFQLHGRLVVGARECSLPLYSSFSFLQLVHGTFLLLLHFSQFVYNLVGTTSWTRQIECLLHGKIKGSLLFVLLYTWLSISE</sequence>
<dbReference type="EMBL" id="MU069459">
    <property type="protein sequence ID" value="KAF5842589.1"/>
    <property type="molecule type" value="Genomic_DNA"/>
</dbReference>
<evidence type="ECO:0000313" key="1">
    <source>
        <dbReference type="EMBL" id="KAF5842589.1"/>
    </source>
</evidence>
<comment type="caution">
    <text evidence="1">The sequence shown here is derived from an EMBL/GenBank/DDBJ whole genome shotgun (WGS) entry which is preliminary data.</text>
</comment>
<keyword evidence="2" id="KW-1185">Reference proteome</keyword>
<accession>A0ABQ7H6V6</accession>
<organism evidence="1 2">
    <name type="scientific">Dunaliella salina</name>
    <name type="common">Green alga</name>
    <name type="synonym">Protococcus salinus</name>
    <dbReference type="NCBI Taxonomy" id="3046"/>
    <lineage>
        <taxon>Eukaryota</taxon>
        <taxon>Viridiplantae</taxon>
        <taxon>Chlorophyta</taxon>
        <taxon>core chlorophytes</taxon>
        <taxon>Chlorophyceae</taxon>
        <taxon>CS clade</taxon>
        <taxon>Chlamydomonadales</taxon>
        <taxon>Dunaliellaceae</taxon>
        <taxon>Dunaliella</taxon>
    </lineage>
</organism>
<protein>
    <submittedName>
        <fullName evidence="1">Uncharacterized protein</fullName>
    </submittedName>
</protein>
<evidence type="ECO:0000313" key="2">
    <source>
        <dbReference type="Proteomes" id="UP000815325"/>
    </source>
</evidence>
<reference evidence="1" key="1">
    <citation type="submission" date="2017-08" db="EMBL/GenBank/DDBJ databases">
        <authorList>
            <person name="Polle J.E."/>
            <person name="Barry K."/>
            <person name="Cushman J."/>
            <person name="Schmutz J."/>
            <person name="Tran D."/>
            <person name="Hathwaick L.T."/>
            <person name="Yim W.C."/>
            <person name="Jenkins J."/>
            <person name="Mckie-Krisberg Z.M."/>
            <person name="Prochnik S."/>
            <person name="Lindquist E."/>
            <person name="Dockter R.B."/>
            <person name="Adam C."/>
            <person name="Molina H."/>
            <person name="Bunkerborg J."/>
            <person name="Jin E."/>
            <person name="Buchheim M."/>
            <person name="Magnuson J."/>
        </authorList>
    </citation>
    <scope>NUCLEOTIDE SEQUENCE</scope>
    <source>
        <strain evidence="1">CCAP 19/18</strain>
    </source>
</reference>
<name>A0ABQ7H6V6_DUNSA</name>
<dbReference type="Proteomes" id="UP000815325">
    <property type="component" value="Unassembled WGS sequence"/>
</dbReference>
<proteinExistence type="predicted"/>